<dbReference type="HOGENOM" id="CLU_004707_0_0_1"/>
<dbReference type="GeneID" id="19878578"/>
<proteinExistence type="predicted"/>
<dbReference type="RefSeq" id="XP_008073714.1">
    <property type="nucleotide sequence ID" value="XM_008075523.1"/>
</dbReference>
<dbReference type="OrthoDB" id="2193594at2759"/>
<dbReference type="OMA" id="VQPYIND"/>
<dbReference type="VEuPathDB" id="MicrosporidiaDB:VCUG_00693"/>
<evidence type="ECO:0000313" key="2">
    <source>
        <dbReference type="Proteomes" id="UP000011081"/>
    </source>
</evidence>
<dbReference type="InParanoid" id="L2GW02"/>
<evidence type="ECO:0000313" key="1">
    <source>
        <dbReference type="EMBL" id="ELA47851.1"/>
    </source>
</evidence>
<dbReference type="EMBL" id="GL877411">
    <property type="protein sequence ID" value="ELA47851.1"/>
    <property type="molecule type" value="Genomic_DNA"/>
</dbReference>
<sequence length="1448" mass="170285">MNWDRAKSMLNAFGKLNKSLQVQELKTMDNKAEEYKFIVAYHFKELKDRKSVVLMDKFGVHDGDSRYEFELKVVNEIKRSGLLFRNIWNEFYHNFYDELINGPVNGVVLAMRFRCDDFGVIFEKLYECKVLETQFLKDNLELVIGKLLGSSSLDDFGLKICDQLQNDIYQHLQMEIDSGKYDDREGFQPFYSNNLLQSAVAKRNDLNAYKWLCLRGTCDQYYILNRLFAFYERGAITNYGDILEYKMKIDLGTFERFINSNKLIGREVFVFLSNFTSLVSPDILRVVDVKMADYLAPFLRKKCVISLPKGCYEIDLRDEQIFLLEELGDNGKNLAEPNGSKSRMDRHRKNEKLLVKLLDYDCIKRSVIKNFNPFNYTIETSLQIMKKYKIERWSFYSYCLANVAYLKSLFLDYYVSGQSIPEEIIECESTCEKPTETDAIVYKSLERVYMFSSVLVLELNLTFLTADVFRSIIGLNDALDLKIYLFLKRENFELLKDLVICFKKTPDSKLTNLMKKKKIAQQDLKCYLSYDIDFTMYEIEVFFELYESGVDENGLRILLQYENDEDSFKSFQFLLRHGVEDVFKYFNRENDLIYNYLRDSDLKLCFEYIKGHERYKSIFLKSIDASMCCLEEARIAYELLDRTLIVDNNVVLPNNEDMAENENLLTYTRYDSAVTGRLRKAVNTEDGNLYYKCIYNDVTGLIAQHREDDIFYILSYIRPKDVQPYINDLFGHDNRIIKIHLWDKFYTFVIMQQIECVLNERKNEEHMVLILENVEKIRLPTLLRLYHHQNKQISDLSLQKLKKLKIQNKNLSDVRLKIINYLTEKNQGNSFIDNIVFTSELDKESLEICILLVKKSRNMILAEKLLCLTKQRNICEYLKDILCVLNGELIIKYVNELKYMLNKDDLIVFVQEKMGSVCLENAKLVVKILEIMDMDVNVVISREEIAEFENVVVCKNDLSFDTAGERKSGAKNDRLETGVLYEEFFDNIDSMRNLTDNKVVNKLFVLAACAPVLPSFRRYIGDMLNLIFSEFYFENKISVMCLTSIIENTSDFTWHILQFLKNIASKTSSNNKQRILEIVDLIYNKYLSSDNASMKTQIIPKTESERQMEEEYMFTEVLFLTFVLKNDSNTVIAKEFSKFFGRIYGPKNIKKYFGEIIRNLNHFYCVNAADEVIMKYRIELADCVSSLNNEFLIRCLHNGFMTKEIIKLAFEDQKTKVIRHILENEKDKIELGEIVETSNFNRNIHLFDDETLIRMFFINYDHDIIKFVGNTDILYIHFLELAICKKGGSEDDQKFFREYSALKKDMILNLSPTRQVEELLLRSDRAMITDYLMYQEVVVDHGNLKTLISKISEDCVFLLGKISVNYLLFLNINLIITYLGKEHFSTFKERLSEVTDQRNAALYCLRCYLDANLRPGVIYCLRKIKYHTIDDECDVLRYYVGNLLKTNY</sequence>
<dbReference type="Proteomes" id="UP000011081">
    <property type="component" value="Unassembled WGS sequence"/>
</dbReference>
<gene>
    <name evidence="1" type="ORF">VCUG_00693</name>
</gene>
<name>L2GW02_VAVCU</name>
<protein>
    <submittedName>
        <fullName evidence="1">Uncharacterized protein</fullName>
    </submittedName>
</protein>
<reference evidence="2" key="1">
    <citation type="submission" date="2011-03" db="EMBL/GenBank/DDBJ databases">
        <title>The genome sequence of Vavraia culicis strain floridensis.</title>
        <authorList>
            <consortium name="The Broad Institute Genome Sequencing Platform"/>
            <person name="Cuomo C."/>
            <person name="Becnel J."/>
            <person name="Sanscrainte N."/>
            <person name="Young S.K."/>
            <person name="Zeng Q."/>
            <person name="Gargeya S."/>
            <person name="Fitzgerald M."/>
            <person name="Haas B."/>
            <person name="Abouelleil A."/>
            <person name="Alvarado L."/>
            <person name="Arachchi H.M."/>
            <person name="Berlin A."/>
            <person name="Chapman S.B."/>
            <person name="Gearin G."/>
            <person name="Goldberg J."/>
            <person name="Griggs A."/>
            <person name="Gujja S."/>
            <person name="Hansen M."/>
            <person name="Heiman D."/>
            <person name="Howarth C."/>
            <person name="Larimer J."/>
            <person name="Lui A."/>
            <person name="MacDonald P.J.P."/>
            <person name="McCowen C."/>
            <person name="Montmayeur A."/>
            <person name="Murphy C."/>
            <person name="Neiman D."/>
            <person name="Pearson M."/>
            <person name="Priest M."/>
            <person name="Roberts A."/>
            <person name="Saif S."/>
            <person name="Shea T."/>
            <person name="Sisk P."/>
            <person name="Stolte C."/>
            <person name="Sykes S."/>
            <person name="Wortman J."/>
            <person name="Nusbaum C."/>
            <person name="Birren B."/>
        </authorList>
    </citation>
    <scope>NUCLEOTIDE SEQUENCE [LARGE SCALE GENOMIC DNA]</scope>
    <source>
        <strain evidence="2">floridensis</strain>
    </source>
</reference>
<accession>L2GW02</accession>
<keyword evidence="2" id="KW-1185">Reference proteome</keyword>
<organism evidence="1 2">
    <name type="scientific">Vavraia culicis (isolate floridensis)</name>
    <name type="common">Microsporidian parasite</name>
    <dbReference type="NCBI Taxonomy" id="948595"/>
    <lineage>
        <taxon>Eukaryota</taxon>
        <taxon>Fungi</taxon>
        <taxon>Fungi incertae sedis</taxon>
        <taxon>Microsporidia</taxon>
        <taxon>Pleistophoridae</taxon>
        <taxon>Vavraia</taxon>
    </lineage>
</organism>